<dbReference type="GO" id="GO:0008061">
    <property type="term" value="F:chitin binding"/>
    <property type="evidence" value="ECO:0007669"/>
    <property type="project" value="InterPro"/>
</dbReference>
<reference evidence="13" key="1">
    <citation type="submission" date="2016-03" db="EMBL/GenBank/DDBJ databases">
        <title>Updated assembly of Pseudogymnoascus destructans, the fungus causing white-nose syndrome of bats.</title>
        <authorList>
            <person name="Palmer J.M."/>
            <person name="Drees K.P."/>
            <person name="Foster J.T."/>
            <person name="Lindner D.L."/>
        </authorList>
    </citation>
    <scope>NUCLEOTIDE SEQUENCE [LARGE SCALE GENOMIC DNA]</scope>
    <source>
        <strain evidence="13">20631-21</strain>
    </source>
</reference>
<evidence type="ECO:0000256" key="8">
    <source>
        <dbReference type="ARBA" id="ARBA00023277"/>
    </source>
</evidence>
<keyword evidence="6 11" id="KW-0378">Hydrolase</keyword>
<evidence type="ECO:0000256" key="6">
    <source>
        <dbReference type="ARBA" id="ARBA00022801"/>
    </source>
</evidence>
<dbReference type="InterPro" id="IPR017853">
    <property type="entry name" value="GH"/>
</dbReference>
<dbReference type="PANTHER" id="PTHR11177">
    <property type="entry name" value="CHITINASE"/>
    <property type="match status" value="1"/>
</dbReference>
<dbReference type="PROSITE" id="PS51910">
    <property type="entry name" value="GH18_2"/>
    <property type="match status" value="1"/>
</dbReference>
<comment type="subcellular location">
    <subcellularLocation>
        <location evidence="2">Secreted</location>
    </subcellularLocation>
</comment>
<dbReference type="SMART" id="SM00636">
    <property type="entry name" value="Glyco_18"/>
    <property type="match status" value="1"/>
</dbReference>
<dbReference type="GO" id="GO:0000272">
    <property type="term" value="P:polysaccharide catabolic process"/>
    <property type="evidence" value="ECO:0007669"/>
    <property type="project" value="UniProtKB-KW"/>
</dbReference>
<evidence type="ECO:0000259" key="12">
    <source>
        <dbReference type="PROSITE" id="PS51910"/>
    </source>
</evidence>
<accession>A0A177AF50</accession>
<dbReference type="OrthoDB" id="76388at2759"/>
<dbReference type="AlphaFoldDB" id="A0A177AF50"/>
<dbReference type="EMBL" id="KV441391">
    <property type="protein sequence ID" value="OAF60749.1"/>
    <property type="molecule type" value="Genomic_DNA"/>
</dbReference>
<dbReference type="PANTHER" id="PTHR11177:SF317">
    <property type="entry name" value="CHITINASE 12-RELATED"/>
    <property type="match status" value="1"/>
</dbReference>
<comment type="catalytic activity">
    <reaction evidence="1">
        <text>Random endo-hydrolysis of N-acetyl-beta-D-glucosaminide (1-&gt;4)-beta-linkages in chitin and chitodextrins.</text>
        <dbReference type="EC" id="3.2.1.14"/>
    </reaction>
</comment>
<gene>
    <name evidence="13" type="ORF">VC83_03562</name>
</gene>
<evidence type="ECO:0000256" key="7">
    <source>
        <dbReference type="ARBA" id="ARBA00023024"/>
    </source>
</evidence>
<dbReference type="InterPro" id="IPR001579">
    <property type="entry name" value="Glyco_hydro_18_chit_AS"/>
</dbReference>
<feature type="domain" description="GH18" evidence="12">
    <location>
        <begin position="1"/>
        <end position="358"/>
    </location>
</feature>
<name>A0A177AF50_9PEZI</name>
<dbReference type="RefSeq" id="XP_024326030.1">
    <property type="nucleotide sequence ID" value="XM_024467208.1"/>
</dbReference>
<dbReference type="Pfam" id="PF00704">
    <property type="entry name" value="Glyco_hydro_18"/>
    <property type="match status" value="1"/>
</dbReference>
<dbReference type="SUPFAM" id="SSF51445">
    <property type="entry name" value="(Trans)glycosidases"/>
    <property type="match status" value="1"/>
</dbReference>
<dbReference type="CDD" id="cd06548">
    <property type="entry name" value="GH18_chitinase"/>
    <property type="match status" value="1"/>
</dbReference>
<evidence type="ECO:0000256" key="2">
    <source>
        <dbReference type="ARBA" id="ARBA00004613"/>
    </source>
</evidence>
<dbReference type="SUPFAM" id="SSF54556">
    <property type="entry name" value="Chitinase insertion domain"/>
    <property type="match status" value="1"/>
</dbReference>
<comment type="similarity">
    <text evidence="3">Belongs to the glycosyl hydrolase 18 family. Chitinase class V subfamily.</text>
</comment>
<dbReference type="VEuPathDB" id="FungiDB:GMDG_01345"/>
<dbReference type="FunFam" id="3.20.20.80:FF:000075">
    <property type="entry name" value="Sporulation-specific chitinase"/>
    <property type="match status" value="1"/>
</dbReference>
<evidence type="ECO:0000313" key="13">
    <source>
        <dbReference type="EMBL" id="OAF60749.1"/>
    </source>
</evidence>
<dbReference type="Proteomes" id="UP000077154">
    <property type="component" value="Unassembled WGS sequence"/>
</dbReference>
<dbReference type="InterPro" id="IPR050314">
    <property type="entry name" value="Glycosyl_Hydrlase_18"/>
</dbReference>
<keyword evidence="10" id="KW-0624">Polysaccharide degradation</keyword>
<keyword evidence="8" id="KW-0119">Carbohydrate metabolism</keyword>
<dbReference type="GO" id="GO:0008843">
    <property type="term" value="F:endochitinase activity"/>
    <property type="evidence" value="ECO:0007669"/>
    <property type="project" value="UniProtKB-EC"/>
</dbReference>
<dbReference type="GO" id="GO:0005576">
    <property type="term" value="C:extracellular region"/>
    <property type="evidence" value="ECO:0007669"/>
    <property type="project" value="UniProtKB-SubCell"/>
</dbReference>
<evidence type="ECO:0000256" key="4">
    <source>
        <dbReference type="ARBA" id="ARBA00012729"/>
    </source>
</evidence>
<dbReference type="GO" id="GO:0006032">
    <property type="term" value="P:chitin catabolic process"/>
    <property type="evidence" value="ECO:0007669"/>
    <property type="project" value="UniProtKB-KW"/>
</dbReference>
<dbReference type="EC" id="3.2.1.14" evidence="4"/>
<dbReference type="InterPro" id="IPR011583">
    <property type="entry name" value="Chitinase_II/V-like_cat"/>
</dbReference>
<dbReference type="InterPro" id="IPR001223">
    <property type="entry name" value="Glyco_hydro18_cat"/>
</dbReference>
<organism evidence="13">
    <name type="scientific">Pseudogymnoascus destructans</name>
    <dbReference type="NCBI Taxonomy" id="655981"/>
    <lineage>
        <taxon>Eukaryota</taxon>
        <taxon>Fungi</taxon>
        <taxon>Dikarya</taxon>
        <taxon>Ascomycota</taxon>
        <taxon>Pezizomycotina</taxon>
        <taxon>Leotiomycetes</taxon>
        <taxon>Thelebolales</taxon>
        <taxon>Thelebolaceae</taxon>
        <taxon>Pseudogymnoascus</taxon>
    </lineage>
</organism>
<dbReference type="InterPro" id="IPR029070">
    <property type="entry name" value="Chitinase_insertion_sf"/>
</dbReference>
<keyword evidence="7" id="KW-0146">Chitin degradation</keyword>
<dbReference type="GeneID" id="36286638"/>
<keyword evidence="9 11" id="KW-0326">Glycosidase</keyword>
<dbReference type="Gene3D" id="3.10.50.10">
    <property type="match status" value="1"/>
</dbReference>
<sequence>MLHITAIYGRQFFPQDIPADKITHVLYAFANIDPETGNVFLSDQWADTDKHFQSDRIDNADSNLYGCLKQLYILKKKNRHLKVLLSIGGWTYRANFATPAGTVSGRSIFASSALSLVQNLGLDGLDIDWEYPADVTQAKNFVLLLQAIRDALDIYGNSLSMPYHFLLTIACPAGPSNYKQLQIAEMNQYIDFWNLMVYDYVLSGSSETGHQANLFSANDKSTPFDTQSAVEYYISKGIAPQNIVLGMPIYGHAFDATAGAGLPFTIASSGSWAPGVYDFKALPLAGAKEQFDEKLGVSYSYDATKREFISYDNIAVVNQKAAWIQKMELGGAMWWESSADALGSKSLITSVYLALGGKNGLDLDNTPNTLTYPDSDYANIRAGMPDVSSPSEYTSTLAESAILSATTCAITLTTTITLSNQCTCTTF</sequence>
<keyword evidence="5" id="KW-0964">Secreted</keyword>
<evidence type="ECO:0000256" key="10">
    <source>
        <dbReference type="ARBA" id="ARBA00023326"/>
    </source>
</evidence>
<dbReference type="Gene3D" id="3.20.20.80">
    <property type="entry name" value="Glycosidases"/>
    <property type="match status" value="1"/>
</dbReference>
<protein>
    <recommendedName>
        <fullName evidence="4">chitinase</fullName>
        <ecNumber evidence="4">3.2.1.14</ecNumber>
    </recommendedName>
</protein>
<evidence type="ECO:0000256" key="1">
    <source>
        <dbReference type="ARBA" id="ARBA00000822"/>
    </source>
</evidence>
<evidence type="ECO:0000256" key="11">
    <source>
        <dbReference type="RuleBase" id="RU000489"/>
    </source>
</evidence>
<proteinExistence type="inferred from homology"/>
<evidence type="ECO:0000256" key="5">
    <source>
        <dbReference type="ARBA" id="ARBA00022525"/>
    </source>
</evidence>
<evidence type="ECO:0000256" key="3">
    <source>
        <dbReference type="ARBA" id="ARBA00008682"/>
    </source>
</evidence>
<dbReference type="PROSITE" id="PS01095">
    <property type="entry name" value="GH18_1"/>
    <property type="match status" value="1"/>
</dbReference>
<evidence type="ECO:0000256" key="9">
    <source>
        <dbReference type="ARBA" id="ARBA00023295"/>
    </source>
</evidence>